<dbReference type="KEGG" id="lrh:LGG_00418"/>
<accession>A0A7S7JGI6</accession>
<dbReference type="GO" id="GO:0005975">
    <property type="term" value="P:carbohydrate metabolic process"/>
    <property type="evidence" value="ECO:0007669"/>
    <property type="project" value="InterPro"/>
</dbReference>
<dbReference type="SUPFAM" id="SSF51569">
    <property type="entry name" value="Aldolase"/>
    <property type="match status" value="1"/>
</dbReference>
<dbReference type="AlphaFoldDB" id="A0A7S7JGI6"/>
<dbReference type="NCBIfam" id="TIGR02134">
    <property type="entry name" value="transald_staph"/>
    <property type="match status" value="1"/>
</dbReference>
<proteinExistence type="predicted"/>
<evidence type="ECO:0000313" key="2">
    <source>
        <dbReference type="EMBL" id="BAI40931.1"/>
    </source>
</evidence>
<gene>
    <name evidence="2" type="ordered locus">LRHM_0404</name>
</gene>
<keyword evidence="1" id="KW-0704">Schiff base</keyword>
<dbReference type="PANTHER" id="PTHR10683:SF40">
    <property type="entry name" value="FRUCTOSE-6-PHOSPHATE ALDOLASE 1-RELATED"/>
    <property type="match status" value="1"/>
</dbReference>
<dbReference type="InterPro" id="IPR013785">
    <property type="entry name" value="Aldolase_TIM"/>
</dbReference>
<dbReference type="PANTHER" id="PTHR10683">
    <property type="entry name" value="TRANSALDOLASE"/>
    <property type="match status" value="1"/>
</dbReference>
<dbReference type="EMBL" id="AP011548">
    <property type="protein sequence ID" value="BAI40931.1"/>
    <property type="molecule type" value="Genomic_DNA"/>
</dbReference>
<dbReference type="RefSeq" id="WP_005714910.1">
    <property type="nucleotide sequence ID" value="NC_013198.1"/>
</dbReference>
<sequence>MSDFNISIYADGASVDGMIEAKTKWPISGFTTNPTLMKRAGVSDYLSFAKEALAAVDGLPISFEVFADDFTTMQKEAEKLATLGQNVFVKIPITNTKGESSVPLIKKLSTEGIQINATAILTYKQVKSVAEALSKDTQNIISVFAGRLADTGVDPVPLMKQSQALVNQYPQASLLWASSRELLNVFQAENLGIDIITVTNPILEKMKMIGLDPTELSLDTVKGFHNDVKALGFSIL</sequence>
<dbReference type="Proteomes" id="UP000002067">
    <property type="component" value="Chromosome"/>
</dbReference>
<dbReference type="KEGG" id="lrg:LRHM_0404"/>
<name>A0A7S7JGI6_LACRG</name>
<dbReference type="Gene3D" id="3.20.20.70">
    <property type="entry name" value="Aldolase class I"/>
    <property type="match status" value="1"/>
</dbReference>
<dbReference type="InterPro" id="IPR001585">
    <property type="entry name" value="TAL/FSA"/>
</dbReference>
<evidence type="ECO:0000256" key="1">
    <source>
        <dbReference type="ARBA" id="ARBA00023270"/>
    </source>
</evidence>
<dbReference type="Pfam" id="PF00923">
    <property type="entry name" value="TAL_FSA"/>
    <property type="match status" value="1"/>
</dbReference>
<organism evidence="2 3">
    <name type="scientific">Lacticaseibacillus rhamnosus (strain ATCC 53103 / LMG 18243 / GG)</name>
    <name type="common">Lactobacillus rhamnosus</name>
    <dbReference type="NCBI Taxonomy" id="568703"/>
    <lineage>
        <taxon>Bacteria</taxon>
        <taxon>Bacillati</taxon>
        <taxon>Bacillota</taxon>
        <taxon>Bacilli</taxon>
        <taxon>Lactobacillales</taxon>
        <taxon>Lactobacillaceae</taxon>
        <taxon>Lacticaseibacillus</taxon>
    </lineage>
</organism>
<reference evidence="2 3" key="1">
    <citation type="journal article" date="2009" name="J. Bacteriol.">
        <title>Complete genome sequence of the probiotic Lactobacillus rhamnosus ATCC 53103.</title>
        <authorList>
            <person name="Morita H."/>
            <person name="Toh H."/>
            <person name="Oshima K."/>
            <person name="Murakami M."/>
            <person name="Taylor T.D."/>
            <person name="Igimi S."/>
            <person name="Hattori M."/>
        </authorList>
    </citation>
    <scope>NUCLEOTIDE SEQUENCE [LARGE SCALE GENOMIC DNA]</scope>
    <source>
        <strain evidence="3">ATCC 53103 / LMG 18243 / GG [Tokyo]</strain>
    </source>
</reference>
<evidence type="ECO:0000313" key="3">
    <source>
        <dbReference type="Proteomes" id="UP000002067"/>
    </source>
</evidence>
<protein>
    <submittedName>
        <fullName evidence="2">Transaldolase</fullName>
    </submittedName>
</protein>
<dbReference type="InterPro" id="IPR011861">
    <property type="entry name" value="Transald_staph-type"/>
</dbReference>